<dbReference type="InterPro" id="IPR025986">
    <property type="entry name" value="RPAP3-like_C"/>
</dbReference>
<keyword evidence="2 5" id="KW-0802">TPR repeat</keyword>
<feature type="compositionally biased region" description="Polar residues" evidence="6">
    <location>
        <begin position="296"/>
        <end position="307"/>
    </location>
</feature>
<dbReference type="PANTHER" id="PTHR46423:SF1">
    <property type="entry name" value="RNA POLYMERASE II-ASSOCIATED PROTEIN 3"/>
    <property type="match status" value="1"/>
</dbReference>
<dbReference type="SUPFAM" id="SSF48452">
    <property type="entry name" value="TPR-like"/>
    <property type="match status" value="1"/>
</dbReference>
<evidence type="ECO:0000259" key="7">
    <source>
        <dbReference type="Pfam" id="PF13877"/>
    </source>
</evidence>
<feature type="compositionally biased region" description="Polar residues" evidence="6">
    <location>
        <begin position="274"/>
        <end position="284"/>
    </location>
</feature>
<dbReference type="PROSITE" id="PS50005">
    <property type="entry name" value="TPR"/>
    <property type="match status" value="2"/>
</dbReference>
<dbReference type="OrthoDB" id="629492at2759"/>
<dbReference type="AlphaFoldDB" id="A0A9W8MTC8"/>
<dbReference type="Gene3D" id="1.25.40.10">
    <property type="entry name" value="Tetratricopeptide repeat domain"/>
    <property type="match status" value="1"/>
</dbReference>
<dbReference type="Proteomes" id="UP001148786">
    <property type="component" value="Unassembled WGS sequence"/>
</dbReference>
<evidence type="ECO:0000256" key="5">
    <source>
        <dbReference type="PROSITE-ProRule" id="PRU00339"/>
    </source>
</evidence>
<evidence type="ECO:0000256" key="6">
    <source>
        <dbReference type="SAM" id="MobiDB-lite"/>
    </source>
</evidence>
<accession>A0A9W8MTC8</accession>
<comment type="similarity">
    <text evidence="3">Belongs to the RPAP3 family.</text>
</comment>
<evidence type="ECO:0000313" key="8">
    <source>
        <dbReference type="EMBL" id="KAJ3504748.1"/>
    </source>
</evidence>
<feature type="compositionally biased region" description="Low complexity" evidence="6">
    <location>
        <begin position="211"/>
        <end position="244"/>
    </location>
</feature>
<feature type="region of interest" description="Disordered" evidence="6">
    <location>
        <begin position="124"/>
        <end position="308"/>
    </location>
</feature>
<evidence type="ECO:0000256" key="4">
    <source>
        <dbReference type="ARBA" id="ARBA00040133"/>
    </source>
</evidence>
<dbReference type="InterPro" id="IPR011990">
    <property type="entry name" value="TPR-like_helical_dom_sf"/>
</dbReference>
<dbReference type="Pfam" id="PF00515">
    <property type="entry name" value="TPR_1"/>
    <property type="match status" value="1"/>
</dbReference>
<evidence type="ECO:0000256" key="3">
    <source>
        <dbReference type="ARBA" id="ARBA00038275"/>
    </source>
</evidence>
<dbReference type="EMBL" id="JANKHO010000967">
    <property type="protein sequence ID" value="KAJ3504748.1"/>
    <property type="molecule type" value="Genomic_DNA"/>
</dbReference>
<keyword evidence="9" id="KW-1185">Reference proteome</keyword>
<dbReference type="Pfam" id="PF13877">
    <property type="entry name" value="RPAP3_C"/>
    <property type="match status" value="1"/>
</dbReference>
<comment type="caution">
    <text evidence="8">The sequence shown here is derived from an EMBL/GenBank/DDBJ whole genome shotgun (WGS) entry which is preliminary data.</text>
</comment>
<evidence type="ECO:0000256" key="1">
    <source>
        <dbReference type="ARBA" id="ARBA00022737"/>
    </source>
</evidence>
<dbReference type="GO" id="GO:0101031">
    <property type="term" value="C:protein folding chaperone complex"/>
    <property type="evidence" value="ECO:0007669"/>
    <property type="project" value="TreeGrafter"/>
</dbReference>
<proteinExistence type="inferred from homology"/>
<protein>
    <recommendedName>
        <fullName evidence="4">RNA polymerase II-associated protein 3</fullName>
    </recommendedName>
</protein>
<keyword evidence="1" id="KW-0677">Repeat</keyword>
<feature type="compositionally biased region" description="Polar residues" evidence="6">
    <location>
        <begin position="161"/>
        <end position="178"/>
    </location>
</feature>
<reference evidence="8" key="1">
    <citation type="submission" date="2022-07" db="EMBL/GenBank/DDBJ databases">
        <title>Genome Sequence of Agrocybe chaxingu.</title>
        <authorList>
            <person name="Buettner E."/>
        </authorList>
    </citation>
    <scope>NUCLEOTIDE SEQUENCE</scope>
    <source>
        <strain evidence="8">MP-N11</strain>
    </source>
</reference>
<dbReference type="InterPro" id="IPR019734">
    <property type="entry name" value="TPR_rpt"/>
</dbReference>
<dbReference type="InterPro" id="IPR051966">
    <property type="entry name" value="RPAP3"/>
</dbReference>
<dbReference type="PANTHER" id="PTHR46423">
    <property type="entry name" value="RNA POLYMERASE II-ASSOCIATED PROTEIN 3"/>
    <property type="match status" value="1"/>
</dbReference>
<feature type="domain" description="RNA-polymerase II-associated protein 3-like C-terminal" evidence="7">
    <location>
        <begin position="328"/>
        <end position="381"/>
    </location>
</feature>
<evidence type="ECO:0000256" key="2">
    <source>
        <dbReference type="ARBA" id="ARBA00022803"/>
    </source>
</evidence>
<gene>
    <name evidence="8" type="ORF">NLJ89_g7773</name>
</gene>
<organism evidence="8 9">
    <name type="scientific">Agrocybe chaxingu</name>
    <dbReference type="NCBI Taxonomy" id="84603"/>
    <lineage>
        <taxon>Eukaryota</taxon>
        <taxon>Fungi</taxon>
        <taxon>Dikarya</taxon>
        <taxon>Basidiomycota</taxon>
        <taxon>Agaricomycotina</taxon>
        <taxon>Agaricomycetes</taxon>
        <taxon>Agaricomycetidae</taxon>
        <taxon>Agaricales</taxon>
        <taxon>Agaricineae</taxon>
        <taxon>Strophariaceae</taxon>
        <taxon>Agrocybe</taxon>
    </lineage>
</organism>
<feature type="repeat" description="TPR" evidence="5">
    <location>
        <begin position="40"/>
        <end position="73"/>
    </location>
</feature>
<name>A0A9W8MTC8_9AGAR</name>
<dbReference type="SMART" id="SM00028">
    <property type="entry name" value="TPR"/>
    <property type="match status" value="3"/>
</dbReference>
<feature type="repeat" description="TPR" evidence="5">
    <location>
        <begin position="74"/>
        <end position="107"/>
    </location>
</feature>
<sequence>MTNPKAQAAKDQGNTAFKAGDFPTAIGHYTTAILADRTDATFPLNRAAAYLKLGKYEDAERDCTNVLGINPKNVKGLFRRGQARLGLGKLVEAQRDFTDALLIEPSNSSAQEELKKVTSLIQEQKTKKSRVPISPMQATLDPNAAPKRRRVPITIVEPPQAGSSKPAQAESSKAATKSQDAKKSIPQPPKAFTDTLEAVWSRSLKPPPSSTPTTSPIVEATSPNASSSTSAPPSTSKSTAETPSIKSASFVDAKQARENARPSRVGGGIFRASGKNTIFPTRDNTPPEDVPVPPSATISQPAPTPINQKILPPQTASTYPLNGLIHKPPSTLFDFTKVWGSLKSPEEKWRYLNTVPPSALPTLCKTSLEPSLLVSILATFLAALTTAGGDLESSSV</sequence>
<evidence type="ECO:0000313" key="9">
    <source>
        <dbReference type="Proteomes" id="UP001148786"/>
    </source>
</evidence>